<dbReference type="Pfam" id="PF16335">
    <property type="entry name" value="GtaA_6_Hairpin"/>
    <property type="match status" value="1"/>
</dbReference>
<keyword evidence="2" id="KW-0732">Signal</keyword>
<name>A0AAD7TH01_9APHY</name>
<dbReference type="SUPFAM" id="SSF48208">
    <property type="entry name" value="Six-hairpin glycosidases"/>
    <property type="match status" value="1"/>
</dbReference>
<proteinExistence type="predicted"/>
<evidence type="ECO:0000313" key="5">
    <source>
        <dbReference type="EMBL" id="KAJ8457088.1"/>
    </source>
</evidence>
<comment type="caution">
    <text evidence="5">The sequence shown here is derived from an EMBL/GenBank/DDBJ whole genome shotgun (WGS) entry which is preliminary data.</text>
</comment>
<dbReference type="PANTHER" id="PTHR31987:SF1">
    <property type="entry name" value="GLUTAMINASE A"/>
    <property type="match status" value="1"/>
</dbReference>
<evidence type="ECO:0008006" key="7">
    <source>
        <dbReference type="Google" id="ProtNLM"/>
    </source>
</evidence>
<dbReference type="AlphaFoldDB" id="A0AAD7TH01"/>
<feature type="compositionally biased region" description="Low complexity" evidence="1">
    <location>
        <begin position="725"/>
        <end position="765"/>
    </location>
</feature>
<feature type="domain" description="Glutaminase A central" evidence="3">
    <location>
        <begin position="365"/>
        <end position="714"/>
    </location>
</feature>
<sequence length="797" mass="85450">MFSLAFLVFLFTCFTVALSATSWTANPFNPASIPLAVRSPYFSAWLNQGEGTALNAAWPTFWTGGIVGWAGFAKVDGVAYNWLGDPGIPGVNFTKTTQKSFEFTSTQSIFVMTAGPVDLTITFLSPVEPSNLVNQSFPFSYLSVSAASNDGNDHSVQVYADISAEWVSGDDSLQVQWTTSTGATIAHQVQLSIQEPFTEINDRAQCKWGCLPCYAKCKYIRLVQVTAPFELSSPAPQDDSVTFQTGQDIVVRAQFINHGALPNAQDSNFRGVSANWPVFALARDLGKVNSASTSATAVFAVGHVRDPAVQYITADNGVQQRSSLFMSQASPIYSAITTFLSDYDNALARARAFDAQVNQDAAKVSTDYAAVVALAIRQVFGAIELTVSKTSSGDFNTSDIMVFMKELSTGGAVNTADVIFPAWPLFLYINPAMGKQLLQPLLAYQATGQYPNPWAAHDVGHSYPNATGHNDGKDLALPVEETGNMLIMTLSYTQRTNDTSLVTAYYDLLDRWAQYLVQNSLNPPNQLSTDVFAGSLANQTNLAIKGIIGIKAMSEIAAIAGDSAKSASYSATASKYAQEWEQLAMSSDGTHLTLSYGNSSSWGLKYNLYADKLLGTNIFPQSIFDLETKWYSTRANTYGVPLDTRNTYSKPDWQMWTAALVSDNTVRDTLITSVLKYASDGLNARPLPDLYDTVNGTALSTQARPVVGGHLALLALQSKTAIAPSNSSIGSSGSSSTTPTSPGSSGTPDGSSPGTTTSTNSTEPSQNKPNSVHASSRRRDRLAVLFGAVSMAAFVIA</sequence>
<evidence type="ECO:0000259" key="4">
    <source>
        <dbReference type="Pfam" id="PF17168"/>
    </source>
</evidence>
<accession>A0AAD7TH01</accession>
<evidence type="ECO:0000259" key="3">
    <source>
        <dbReference type="Pfam" id="PF16335"/>
    </source>
</evidence>
<feature type="signal peptide" evidence="2">
    <location>
        <begin position="1"/>
        <end position="19"/>
    </location>
</feature>
<dbReference type="PANTHER" id="PTHR31987">
    <property type="entry name" value="GLUTAMINASE A-RELATED"/>
    <property type="match status" value="1"/>
</dbReference>
<keyword evidence="6" id="KW-1185">Reference proteome</keyword>
<feature type="region of interest" description="Disordered" evidence="1">
    <location>
        <begin position="725"/>
        <end position="777"/>
    </location>
</feature>
<dbReference type="InterPro" id="IPR033433">
    <property type="entry name" value="GtaA_N"/>
</dbReference>
<dbReference type="InterPro" id="IPR052743">
    <property type="entry name" value="Glutaminase_GtaA"/>
</dbReference>
<protein>
    <recommendedName>
        <fullName evidence="7">DUF1793-domain-containing protein</fullName>
    </recommendedName>
</protein>
<dbReference type="Pfam" id="PF17168">
    <property type="entry name" value="DUF5127"/>
    <property type="match status" value="1"/>
</dbReference>
<dbReference type="Proteomes" id="UP001215151">
    <property type="component" value="Unassembled WGS sequence"/>
</dbReference>
<feature type="chain" id="PRO_5042152979" description="DUF1793-domain-containing protein" evidence="2">
    <location>
        <begin position="20"/>
        <end position="797"/>
    </location>
</feature>
<dbReference type="InterPro" id="IPR008928">
    <property type="entry name" value="6-hairpin_glycosidase_sf"/>
</dbReference>
<reference evidence="5" key="1">
    <citation type="submission" date="2022-11" db="EMBL/GenBank/DDBJ databases">
        <title>Genome Sequence of Cubamyces cubensis.</title>
        <authorList>
            <person name="Buettner E."/>
        </authorList>
    </citation>
    <scope>NUCLEOTIDE SEQUENCE</scope>
    <source>
        <strain evidence="5">MPL-01</strain>
    </source>
</reference>
<evidence type="ECO:0000256" key="1">
    <source>
        <dbReference type="SAM" id="MobiDB-lite"/>
    </source>
</evidence>
<feature type="domain" description="Glutaminase A N-terminal" evidence="4">
    <location>
        <begin position="106"/>
        <end position="360"/>
    </location>
</feature>
<dbReference type="GO" id="GO:0005975">
    <property type="term" value="P:carbohydrate metabolic process"/>
    <property type="evidence" value="ECO:0007669"/>
    <property type="project" value="InterPro"/>
</dbReference>
<dbReference type="EMBL" id="JAPEVG010000599">
    <property type="protein sequence ID" value="KAJ8457088.1"/>
    <property type="molecule type" value="Genomic_DNA"/>
</dbReference>
<evidence type="ECO:0000313" key="6">
    <source>
        <dbReference type="Proteomes" id="UP001215151"/>
    </source>
</evidence>
<evidence type="ECO:0000256" key="2">
    <source>
        <dbReference type="SAM" id="SignalP"/>
    </source>
</evidence>
<organism evidence="5 6">
    <name type="scientific">Trametes cubensis</name>
    <dbReference type="NCBI Taxonomy" id="1111947"/>
    <lineage>
        <taxon>Eukaryota</taxon>
        <taxon>Fungi</taxon>
        <taxon>Dikarya</taxon>
        <taxon>Basidiomycota</taxon>
        <taxon>Agaricomycotina</taxon>
        <taxon>Agaricomycetes</taxon>
        <taxon>Polyporales</taxon>
        <taxon>Polyporaceae</taxon>
        <taxon>Trametes</taxon>
    </lineage>
</organism>
<dbReference type="InterPro" id="IPR032514">
    <property type="entry name" value="GtaA_central"/>
</dbReference>
<gene>
    <name evidence="5" type="ORF">ONZ51_g11741</name>
</gene>